<reference evidence="2" key="2">
    <citation type="submission" date="2020-05" db="UniProtKB">
        <authorList>
            <consortium name="EnsemblMetazoa"/>
        </authorList>
    </citation>
    <scope>IDENTIFICATION</scope>
    <source>
        <strain evidence="2">WRAIR2</strain>
    </source>
</reference>
<dbReference type="VEuPathDB" id="VectorBase:ADIR014082"/>
<keyword evidence="3" id="KW-1185">Reference proteome</keyword>
<dbReference type="EnsemblMetazoa" id="ADIR014082-RC">
    <property type="protein sequence ID" value="ADIR014082-PC"/>
    <property type="gene ID" value="ADIR014082"/>
</dbReference>
<name>A0A182NVZ3_9DIPT</name>
<evidence type="ECO:0000313" key="2">
    <source>
        <dbReference type="EnsemblMetazoa" id="ADIR014082-PC"/>
    </source>
</evidence>
<reference evidence="3" key="1">
    <citation type="submission" date="2013-03" db="EMBL/GenBank/DDBJ databases">
        <title>The Genome Sequence of Anopheles dirus WRAIR2.</title>
        <authorList>
            <consortium name="The Broad Institute Genomics Platform"/>
            <person name="Neafsey D.E."/>
            <person name="Walton C."/>
            <person name="Walker B."/>
            <person name="Young S.K."/>
            <person name="Zeng Q."/>
            <person name="Gargeya S."/>
            <person name="Fitzgerald M."/>
            <person name="Haas B."/>
            <person name="Abouelleil A."/>
            <person name="Allen A.W."/>
            <person name="Alvarado L."/>
            <person name="Arachchi H.M."/>
            <person name="Berlin A.M."/>
            <person name="Chapman S.B."/>
            <person name="Gainer-Dewar J."/>
            <person name="Goldberg J."/>
            <person name="Griggs A."/>
            <person name="Gujja S."/>
            <person name="Hansen M."/>
            <person name="Howarth C."/>
            <person name="Imamovic A."/>
            <person name="Ireland A."/>
            <person name="Larimer J."/>
            <person name="McCowan C."/>
            <person name="Murphy C."/>
            <person name="Pearson M."/>
            <person name="Poon T.W."/>
            <person name="Priest M."/>
            <person name="Roberts A."/>
            <person name="Saif S."/>
            <person name="Shea T."/>
            <person name="Sisk P."/>
            <person name="Sykes S."/>
            <person name="Wortman J."/>
            <person name="Nusbaum C."/>
            <person name="Birren B."/>
        </authorList>
    </citation>
    <scope>NUCLEOTIDE SEQUENCE [LARGE SCALE GENOMIC DNA]</scope>
    <source>
        <strain evidence="3">WRAIR2</strain>
    </source>
</reference>
<dbReference type="AlphaFoldDB" id="A0A182NVZ3"/>
<feature type="region of interest" description="Disordered" evidence="1">
    <location>
        <begin position="1"/>
        <end position="22"/>
    </location>
</feature>
<accession>A0A182NVZ3</accession>
<proteinExistence type="predicted"/>
<evidence type="ECO:0000313" key="3">
    <source>
        <dbReference type="Proteomes" id="UP000075884"/>
    </source>
</evidence>
<feature type="region of interest" description="Disordered" evidence="1">
    <location>
        <begin position="46"/>
        <end position="65"/>
    </location>
</feature>
<protein>
    <submittedName>
        <fullName evidence="2">Uncharacterized protein</fullName>
    </submittedName>
</protein>
<sequence length="65" mass="6973">VPENRDIRDVVVPEPPSQAAGPEVSYRAIAGTNARASISQLPDVYTHTNTHQTRAKASTSNNNNS</sequence>
<organism evidence="2 3">
    <name type="scientific">Anopheles dirus</name>
    <dbReference type="NCBI Taxonomy" id="7168"/>
    <lineage>
        <taxon>Eukaryota</taxon>
        <taxon>Metazoa</taxon>
        <taxon>Ecdysozoa</taxon>
        <taxon>Arthropoda</taxon>
        <taxon>Hexapoda</taxon>
        <taxon>Insecta</taxon>
        <taxon>Pterygota</taxon>
        <taxon>Neoptera</taxon>
        <taxon>Endopterygota</taxon>
        <taxon>Diptera</taxon>
        <taxon>Nematocera</taxon>
        <taxon>Culicoidea</taxon>
        <taxon>Culicidae</taxon>
        <taxon>Anophelinae</taxon>
        <taxon>Anopheles</taxon>
    </lineage>
</organism>
<evidence type="ECO:0000256" key="1">
    <source>
        <dbReference type="SAM" id="MobiDB-lite"/>
    </source>
</evidence>
<feature type="compositionally biased region" description="Basic and acidic residues" evidence="1">
    <location>
        <begin position="1"/>
        <end position="11"/>
    </location>
</feature>
<dbReference type="Proteomes" id="UP000075884">
    <property type="component" value="Unassembled WGS sequence"/>
</dbReference>